<gene>
    <name evidence="3" type="ORF">A3G49_01965</name>
</gene>
<proteinExistence type="predicted"/>
<evidence type="ECO:0000259" key="2">
    <source>
        <dbReference type="Pfam" id="PF01619"/>
    </source>
</evidence>
<dbReference type="Pfam" id="PF01619">
    <property type="entry name" value="Pro_dh"/>
    <property type="match status" value="1"/>
</dbReference>
<name>A0A1G2LRV1_9BACT</name>
<dbReference type="Gene3D" id="3.20.20.220">
    <property type="match status" value="1"/>
</dbReference>
<comment type="caution">
    <text evidence="3">The sequence shown here is derived from an EMBL/GenBank/DDBJ whole genome shotgun (WGS) entry which is preliminary data.</text>
</comment>
<dbReference type="SUPFAM" id="SSF51730">
    <property type="entry name" value="FAD-linked oxidoreductase"/>
    <property type="match status" value="1"/>
</dbReference>
<accession>A0A1G2LRV1</accession>
<evidence type="ECO:0000313" key="4">
    <source>
        <dbReference type="Proteomes" id="UP000177171"/>
    </source>
</evidence>
<feature type="domain" description="Proline dehydrogenase" evidence="2">
    <location>
        <begin position="52"/>
        <end position="300"/>
    </location>
</feature>
<protein>
    <recommendedName>
        <fullName evidence="2">Proline dehydrogenase domain-containing protein</fullName>
    </recommendedName>
</protein>
<keyword evidence="1" id="KW-0560">Oxidoreductase</keyword>
<dbReference type="PANTHER" id="PTHR13914:SF0">
    <property type="entry name" value="PROLINE DEHYDROGENASE 1, MITOCHONDRIAL"/>
    <property type="match status" value="1"/>
</dbReference>
<reference evidence="3 4" key="1">
    <citation type="journal article" date="2016" name="Nat. Commun.">
        <title>Thousands of microbial genomes shed light on interconnected biogeochemical processes in an aquifer system.</title>
        <authorList>
            <person name="Anantharaman K."/>
            <person name="Brown C.T."/>
            <person name="Hug L.A."/>
            <person name="Sharon I."/>
            <person name="Castelle C.J."/>
            <person name="Probst A.J."/>
            <person name="Thomas B.C."/>
            <person name="Singh A."/>
            <person name="Wilkins M.J."/>
            <person name="Karaoz U."/>
            <person name="Brodie E.L."/>
            <person name="Williams K.H."/>
            <person name="Hubbard S.S."/>
            <person name="Banfield J.F."/>
        </authorList>
    </citation>
    <scope>NUCLEOTIDE SEQUENCE [LARGE SCALE GENOMIC DNA]</scope>
</reference>
<dbReference type="InterPro" id="IPR002872">
    <property type="entry name" value="Proline_DH_dom"/>
</dbReference>
<organism evidence="3 4">
    <name type="scientific">Candidatus Sungbacteria bacterium RIFCSPLOWO2_12_FULL_41_11</name>
    <dbReference type="NCBI Taxonomy" id="1802286"/>
    <lineage>
        <taxon>Bacteria</taxon>
        <taxon>Candidatus Sungiibacteriota</taxon>
    </lineage>
</organism>
<dbReference type="AlphaFoldDB" id="A0A1G2LRV1"/>
<evidence type="ECO:0000313" key="3">
    <source>
        <dbReference type="EMBL" id="OHA14370.1"/>
    </source>
</evidence>
<dbReference type="InterPro" id="IPR015659">
    <property type="entry name" value="Proline_oxidase"/>
</dbReference>
<dbReference type="GO" id="GO:0006562">
    <property type="term" value="P:L-proline catabolic process"/>
    <property type="evidence" value="ECO:0007669"/>
    <property type="project" value="InterPro"/>
</dbReference>
<dbReference type="EMBL" id="MHQY01000008">
    <property type="protein sequence ID" value="OHA14370.1"/>
    <property type="molecule type" value="Genomic_DNA"/>
</dbReference>
<dbReference type="InterPro" id="IPR029041">
    <property type="entry name" value="FAD-linked_oxidoreductase-like"/>
</dbReference>
<sequence length="317" mass="36840">MTFENEGFMRYLLKFFFFKIWPKIPYHTSMTRIAAKKFSAGKGIEDALLLGKNLNTEGFHCLFNYAGDHGDSPEIRDKSIRVYGKLIDGIREQKILAGISVKLGQIGLFNQNFHRGKTRSMFFSLVEKMYESGVPLWIDEEEDKYKEKTNEIISEIGGRHPVGNVLQAYLRKIFDKVNKRGEVKNRPIFRICKGAYSESADIILKRTSAVRILFKELVQALSQKGYYLQIATHDKKLVNWVIELEKTGYISRNNFEFAMLYGVDMELARHLLKMGYKVVIYVIFGEDKDIEGYVVRRIIEKPKYVFLPILTVFKAFH</sequence>
<dbReference type="PANTHER" id="PTHR13914">
    <property type="entry name" value="PROLINE OXIDASE"/>
    <property type="match status" value="1"/>
</dbReference>
<evidence type="ECO:0000256" key="1">
    <source>
        <dbReference type="ARBA" id="ARBA00023002"/>
    </source>
</evidence>
<dbReference type="Proteomes" id="UP000177171">
    <property type="component" value="Unassembled WGS sequence"/>
</dbReference>
<dbReference type="GO" id="GO:0004657">
    <property type="term" value="F:proline dehydrogenase activity"/>
    <property type="evidence" value="ECO:0007669"/>
    <property type="project" value="InterPro"/>
</dbReference>